<dbReference type="EMBL" id="JABDJR010000389">
    <property type="protein sequence ID" value="NNF07040.1"/>
    <property type="molecule type" value="Genomic_DNA"/>
</dbReference>
<feature type="signal peptide" evidence="1">
    <location>
        <begin position="1"/>
        <end position="22"/>
    </location>
</feature>
<reference evidence="2 3" key="1">
    <citation type="submission" date="2020-03" db="EMBL/GenBank/DDBJ databases">
        <title>Metabolic flexibility allows generalist bacteria to become dominant in a frequently disturbed ecosystem.</title>
        <authorList>
            <person name="Chen Y.-J."/>
            <person name="Leung P.M."/>
            <person name="Bay S.K."/>
            <person name="Hugenholtz P."/>
            <person name="Kessler A.J."/>
            <person name="Shelley G."/>
            <person name="Waite D.W."/>
            <person name="Cook P.L."/>
            <person name="Greening C."/>
        </authorList>
    </citation>
    <scope>NUCLEOTIDE SEQUENCE [LARGE SCALE GENOMIC DNA]</scope>
    <source>
        <strain evidence="2">SS_bin_28</strain>
    </source>
</reference>
<sequence length="172" mass="18335">MTRIAICLFLAFAFVAPTLAEAQEKPEFNPFQFLGDDGSVPAEWVGIWQIEATSRFCGSSEILTTTSIVDTLCESESFNQDDPEVDFNCSGSATATTMNMTCTGTNPAGPGCDQNLSIVFEGTRNGDTYTITATTNVTYSGDCSPELQDTCFVSTQTGTRISSDPGECKGVP</sequence>
<organism evidence="2 3">
    <name type="scientific">Eiseniibacteriota bacterium</name>
    <dbReference type="NCBI Taxonomy" id="2212470"/>
    <lineage>
        <taxon>Bacteria</taxon>
        <taxon>Candidatus Eiseniibacteriota</taxon>
    </lineage>
</organism>
<evidence type="ECO:0008006" key="4">
    <source>
        <dbReference type="Google" id="ProtNLM"/>
    </source>
</evidence>
<comment type="caution">
    <text evidence="2">The sequence shown here is derived from an EMBL/GenBank/DDBJ whole genome shotgun (WGS) entry which is preliminary data.</text>
</comment>
<proteinExistence type="predicted"/>
<evidence type="ECO:0000313" key="3">
    <source>
        <dbReference type="Proteomes" id="UP000547674"/>
    </source>
</evidence>
<accession>A0A7Y2H2I1</accession>
<evidence type="ECO:0000313" key="2">
    <source>
        <dbReference type="EMBL" id="NNF07040.1"/>
    </source>
</evidence>
<feature type="chain" id="PRO_5031498635" description="Lipocalin-like domain-containing protein" evidence="1">
    <location>
        <begin position="23"/>
        <end position="172"/>
    </location>
</feature>
<dbReference type="Proteomes" id="UP000547674">
    <property type="component" value="Unassembled WGS sequence"/>
</dbReference>
<feature type="non-terminal residue" evidence="2">
    <location>
        <position position="172"/>
    </location>
</feature>
<keyword evidence="1" id="KW-0732">Signal</keyword>
<dbReference type="AlphaFoldDB" id="A0A7Y2H2I1"/>
<name>A0A7Y2H2I1_UNCEI</name>
<evidence type="ECO:0000256" key="1">
    <source>
        <dbReference type="SAM" id="SignalP"/>
    </source>
</evidence>
<gene>
    <name evidence="2" type="ORF">HKN21_09790</name>
</gene>
<protein>
    <recommendedName>
        <fullName evidence="4">Lipocalin-like domain-containing protein</fullName>
    </recommendedName>
</protein>